<dbReference type="Pfam" id="PF00015">
    <property type="entry name" value="MCPsignal"/>
    <property type="match status" value="1"/>
</dbReference>
<evidence type="ECO:0000313" key="8">
    <source>
        <dbReference type="Proteomes" id="UP000197003"/>
    </source>
</evidence>
<comment type="similarity">
    <text evidence="2">Belongs to the methyl-accepting chemotaxis (MCP) protein family.</text>
</comment>
<keyword evidence="4" id="KW-0812">Transmembrane</keyword>
<gene>
    <name evidence="7" type="ORF">B9G79_03390</name>
</gene>
<keyword evidence="5" id="KW-0732">Signal</keyword>
<organism evidence="7 8">
    <name type="scientific">Bdellovibrio bacteriovorus</name>
    <dbReference type="NCBI Taxonomy" id="959"/>
    <lineage>
        <taxon>Bacteria</taxon>
        <taxon>Pseudomonadati</taxon>
        <taxon>Bdellovibrionota</taxon>
        <taxon>Bdellovibrionia</taxon>
        <taxon>Bdellovibrionales</taxon>
        <taxon>Pseudobdellovibrionaceae</taxon>
        <taxon>Bdellovibrio</taxon>
    </lineage>
</organism>
<feature type="signal peptide" evidence="5">
    <location>
        <begin position="1"/>
        <end position="21"/>
    </location>
</feature>
<evidence type="ECO:0000256" key="2">
    <source>
        <dbReference type="ARBA" id="ARBA00029447"/>
    </source>
</evidence>
<dbReference type="AlphaFoldDB" id="A0A1Z3N5B9"/>
<feature type="domain" description="Methyl-accepting transducer" evidence="6">
    <location>
        <begin position="257"/>
        <end position="486"/>
    </location>
</feature>
<dbReference type="GO" id="GO:0007165">
    <property type="term" value="P:signal transduction"/>
    <property type="evidence" value="ECO:0007669"/>
    <property type="project" value="UniProtKB-KW"/>
</dbReference>
<protein>
    <submittedName>
        <fullName evidence="7">Chemotaxis protein</fullName>
    </submittedName>
</protein>
<dbReference type="Gene3D" id="1.10.287.950">
    <property type="entry name" value="Methyl-accepting chemotaxis protein"/>
    <property type="match status" value="1"/>
</dbReference>
<reference evidence="7 8" key="1">
    <citation type="submission" date="2017-04" db="EMBL/GenBank/DDBJ databases">
        <title>Whole genome sequence of Bdellovibrio bacteriovorus strain SSB218315.</title>
        <authorList>
            <person name="Oyedara O."/>
            <person name="Rodriguez-Perez M.A."/>
        </authorList>
    </citation>
    <scope>NUCLEOTIDE SEQUENCE [LARGE SCALE GENOMIC DNA]</scope>
    <source>
        <strain evidence="7 8">SSB218315</strain>
    </source>
</reference>
<evidence type="ECO:0000256" key="5">
    <source>
        <dbReference type="SAM" id="SignalP"/>
    </source>
</evidence>
<dbReference type="InterPro" id="IPR021796">
    <property type="entry name" value="Tll0287-like_dom"/>
</dbReference>
<accession>A0A1Z3N5B9</accession>
<dbReference type="PROSITE" id="PS50111">
    <property type="entry name" value="CHEMOTAXIS_TRANSDUC_2"/>
    <property type="match status" value="1"/>
</dbReference>
<dbReference type="InterPro" id="IPR004089">
    <property type="entry name" value="MCPsignal_dom"/>
</dbReference>
<dbReference type="GO" id="GO:0005886">
    <property type="term" value="C:plasma membrane"/>
    <property type="evidence" value="ECO:0007669"/>
    <property type="project" value="TreeGrafter"/>
</dbReference>
<evidence type="ECO:0000259" key="6">
    <source>
        <dbReference type="PROSITE" id="PS50111"/>
    </source>
</evidence>
<evidence type="ECO:0000256" key="3">
    <source>
        <dbReference type="PROSITE-ProRule" id="PRU00284"/>
    </source>
</evidence>
<name>A0A1Z3N5B9_BDEBC</name>
<proteinExistence type="inferred from homology"/>
<dbReference type="PRINTS" id="PR00260">
    <property type="entry name" value="CHEMTRNSDUCR"/>
</dbReference>
<evidence type="ECO:0000256" key="1">
    <source>
        <dbReference type="ARBA" id="ARBA00022500"/>
    </source>
</evidence>
<keyword evidence="3" id="KW-0807">Transducer</keyword>
<dbReference type="Pfam" id="PF11845">
    <property type="entry name" value="Tll0287-like"/>
    <property type="match status" value="1"/>
</dbReference>
<dbReference type="PANTHER" id="PTHR43531:SF11">
    <property type="entry name" value="METHYL-ACCEPTING CHEMOTAXIS PROTEIN 3"/>
    <property type="match status" value="1"/>
</dbReference>
<dbReference type="EMBL" id="CP020946">
    <property type="protein sequence ID" value="ASD62680.1"/>
    <property type="molecule type" value="Genomic_DNA"/>
</dbReference>
<dbReference type="PANTHER" id="PTHR43531">
    <property type="entry name" value="PROTEIN ICFG"/>
    <property type="match status" value="1"/>
</dbReference>
<feature type="transmembrane region" description="Helical" evidence="4">
    <location>
        <begin position="221"/>
        <end position="240"/>
    </location>
</feature>
<dbReference type="InterPro" id="IPR051310">
    <property type="entry name" value="MCP_chemotaxis"/>
</dbReference>
<sequence length="512" mass="54960">MKFGTKVILNVALSCVVCTLAAVGISSSKIHEQGRDQLVDKSQAILSRLESMRGYVATSGNLKEDFAQAVGKYPDGNLPEEVRKQLLRKVPIVASMAVGFENAEKDGYKFRVFTAAPRRESNKATTSELEILKRFEAEPELKEIITRGDHEVVVYRPVRLSESQGCLLCHGNPANSPWGNGKDILGYPMENWSDNKLHGVFAVTSSTDRVAEAASNTTYSILLWALLITVVILAVSYALLRSPLGALLEAIATLNRAGTQVSTTGNEIFSSSQSLSNSAVKAAASIEETSASTEEVSSMVKMNSQHASKARDLAHTAQEKARIGEREVQKLTTSMDEITSSSKRIEEIITVIDDIAFQTNLLALNASVEAARAGEHGKGFAVVAEAVRSLAQRSATSAKEISNLINDSVEKIESGHEVVRSSADSLKEIVTTIEKLSALNTEISGASSEQEQGILQINKALTDMDKITQANAAAAEECAAASEELTRQSSVMEEAVQQLNVIISGNSDQAAS</sequence>
<evidence type="ECO:0000256" key="4">
    <source>
        <dbReference type="SAM" id="Phobius"/>
    </source>
</evidence>
<keyword evidence="4" id="KW-0472">Membrane</keyword>
<dbReference type="GO" id="GO:0006935">
    <property type="term" value="P:chemotaxis"/>
    <property type="evidence" value="ECO:0007669"/>
    <property type="project" value="UniProtKB-KW"/>
</dbReference>
<dbReference type="OrthoDB" id="5289359at2"/>
<dbReference type="InterPro" id="IPR004090">
    <property type="entry name" value="Chemotax_Me-accpt_rcpt"/>
</dbReference>
<feature type="chain" id="PRO_5012531890" evidence="5">
    <location>
        <begin position="22"/>
        <end position="512"/>
    </location>
</feature>
<dbReference type="GO" id="GO:0004888">
    <property type="term" value="F:transmembrane signaling receptor activity"/>
    <property type="evidence" value="ECO:0007669"/>
    <property type="project" value="InterPro"/>
</dbReference>
<evidence type="ECO:0000313" key="7">
    <source>
        <dbReference type="EMBL" id="ASD62680.1"/>
    </source>
</evidence>
<dbReference type="SUPFAM" id="SSF58104">
    <property type="entry name" value="Methyl-accepting chemotaxis protein (MCP) signaling domain"/>
    <property type="match status" value="1"/>
</dbReference>
<dbReference type="CDD" id="cd11386">
    <property type="entry name" value="MCP_signal"/>
    <property type="match status" value="1"/>
</dbReference>
<dbReference type="SMART" id="SM00283">
    <property type="entry name" value="MA"/>
    <property type="match status" value="1"/>
</dbReference>
<keyword evidence="4" id="KW-1133">Transmembrane helix</keyword>
<dbReference type="Proteomes" id="UP000197003">
    <property type="component" value="Chromosome"/>
</dbReference>
<keyword evidence="1" id="KW-0145">Chemotaxis</keyword>